<evidence type="ECO:0000256" key="9">
    <source>
        <dbReference type="ARBA" id="ARBA00022842"/>
    </source>
</evidence>
<feature type="binding site" evidence="12">
    <location>
        <position position="247"/>
    </location>
    <ligand>
        <name>K(+)</name>
        <dbReference type="ChEBI" id="CHEBI:29103"/>
    </ligand>
</feature>
<gene>
    <name evidence="12 14" type="primary">rbsK</name>
    <name evidence="14" type="ORF">GCM10011502_23140</name>
</gene>
<comment type="caution">
    <text evidence="14">The sequence shown here is derived from an EMBL/GenBank/DDBJ whole genome shotgun (WGS) entry which is preliminary data.</text>
</comment>
<evidence type="ECO:0000313" key="14">
    <source>
        <dbReference type="EMBL" id="GGB49231.1"/>
    </source>
</evidence>
<feature type="binding site" evidence="12">
    <location>
        <position position="251"/>
    </location>
    <ligand>
        <name>substrate</name>
    </ligand>
</feature>
<keyword evidence="4 12" id="KW-0808">Transferase</keyword>
<dbReference type="PANTHER" id="PTHR10584:SF166">
    <property type="entry name" value="RIBOKINASE"/>
    <property type="match status" value="1"/>
</dbReference>
<dbReference type="HAMAP" id="MF_01987">
    <property type="entry name" value="Ribokinase"/>
    <property type="match status" value="1"/>
</dbReference>
<evidence type="ECO:0000256" key="7">
    <source>
        <dbReference type="ARBA" id="ARBA00022777"/>
    </source>
</evidence>
<evidence type="ECO:0000256" key="12">
    <source>
        <dbReference type="HAMAP-Rule" id="MF_01987"/>
    </source>
</evidence>
<comment type="similarity">
    <text evidence="1">Belongs to the carbohydrate kinase pfkB family.</text>
</comment>
<comment type="cofactor">
    <cofactor evidence="12">
        <name>Mg(2+)</name>
        <dbReference type="ChEBI" id="CHEBI:18420"/>
    </cofactor>
    <text evidence="12">Requires a divalent cation, most likely magnesium in vivo, as an electrophilic catalyst to aid phosphoryl group transfer. It is the chelate of the metal and the nucleotide that is the actual substrate.</text>
</comment>
<feature type="binding site" evidence="12">
    <location>
        <position position="138"/>
    </location>
    <ligand>
        <name>substrate</name>
    </ligand>
</feature>
<feature type="binding site" evidence="12">
    <location>
        <begin position="218"/>
        <end position="223"/>
    </location>
    <ligand>
        <name>ATP</name>
        <dbReference type="ChEBI" id="CHEBI:30616"/>
    </ligand>
</feature>
<dbReference type="Gene3D" id="3.40.1190.20">
    <property type="match status" value="1"/>
</dbReference>
<keyword evidence="8 12" id="KW-0067">ATP-binding</keyword>
<feature type="binding site" evidence="12">
    <location>
        <begin position="10"/>
        <end position="12"/>
    </location>
    <ligand>
        <name>substrate</name>
    </ligand>
</feature>
<feature type="binding site" evidence="12">
    <location>
        <begin position="38"/>
        <end position="42"/>
    </location>
    <ligand>
        <name>substrate</name>
    </ligand>
</feature>
<dbReference type="EMBL" id="BMKE01000019">
    <property type="protein sequence ID" value="GGB49231.1"/>
    <property type="molecule type" value="Genomic_DNA"/>
</dbReference>
<dbReference type="InterPro" id="IPR011611">
    <property type="entry name" value="PfkB_dom"/>
</dbReference>
<evidence type="ECO:0000256" key="8">
    <source>
        <dbReference type="ARBA" id="ARBA00022840"/>
    </source>
</evidence>
<evidence type="ECO:0000259" key="13">
    <source>
        <dbReference type="Pfam" id="PF00294"/>
    </source>
</evidence>
<keyword evidence="9 12" id="KW-0460">Magnesium</keyword>
<keyword evidence="12" id="KW-0963">Cytoplasm</keyword>
<protein>
    <recommendedName>
        <fullName evidence="3 12">Ribokinase</fullName>
        <shortName evidence="12">RK</shortName>
        <ecNumber evidence="2 12">2.7.1.15</ecNumber>
    </recommendedName>
</protein>
<evidence type="ECO:0000256" key="1">
    <source>
        <dbReference type="ARBA" id="ARBA00005380"/>
    </source>
</evidence>
<dbReference type="PRINTS" id="PR00990">
    <property type="entry name" value="RIBOKINASE"/>
</dbReference>
<comment type="caution">
    <text evidence="12">Lacks conserved residue(s) required for the propagation of feature annotation.</text>
</comment>
<dbReference type="CDD" id="cd01174">
    <property type="entry name" value="ribokinase"/>
    <property type="match status" value="1"/>
</dbReference>
<sequence length="304" mass="31195">MTLTVVGSINIDHVIRLAQFPRPGETLTGSDYQIVPGGKGANQAVAAARAGAQTHFIACVGDDALAKTLVEGFVADGIDTQAIESISGVNTGVALIQVNNEGENTISLAAGANARLTPEQLQRHSGGLACEQLLLQLEIPLETNIAAAAQAKAQGARVVLNPAPAQTLPDTLLSLVDMITPNETEAERLTGIRVKDDAAAAQAAAALHAKGINTVIITLGARGVWLSEQGKPGQLIAGFKVNAIDTTAAGDTFNGALLAALQQQQPLMAAVRFAQAAAALSVTRHGAQTSIPYLADIQALLDAN</sequence>
<keyword evidence="6 12" id="KW-0547">Nucleotide-binding</keyword>
<evidence type="ECO:0000256" key="10">
    <source>
        <dbReference type="ARBA" id="ARBA00022958"/>
    </source>
</evidence>
<dbReference type="SUPFAM" id="SSF53613">
    <property type="entry name" value="Ribokinase-like"/>
    <property type="match status" value="1"/>
</dbReference>
<dbReference type="InterPro" id="IPR002173">
    <property type="entry name" value="Carboh/pur_kinase_PfkB_CS"/>
</dbReference>
<proteinExistence type="inferred from homology"/>
<comment type="subcellular location">
    <subcellularLocation>
        <location evidence="12">Cytoplasm</location>
    </subcellularLocation>
</comment>
<evidence type="ECO:0000256" key="3">
    <source>
        <dbReference type="ARBA" id="ARBA00016943"/>
    </source>
</evidence>
<evidence type="ECO:0000256" key="11">
    <source>
        <dbReference type="ARBA" id="ARBA00023277"/>
    </source>
</evidence>
<evidence type="ECO:0000256" key="6">
    <source>
        <dbReference type="ARBA" id="ARBA00022741"/>
    </source>
</evidence>
<feature type="binding site" evidence="12">
    <location>
        <position position="284"/>
    </location>
    <ligand>
        <name>K(+)</name>
        <dbReference type="ChEBI" id="CHEBI:29103"/>
    </ligand>
</feature>
<comment type="pathway">
    <text evidence="12">Carbohydrate metabolism; D-ribose degradation; D-ribose 5-phosphate from beta-D-ribopyranose: step 2/2.</text>
</comment>
<comment type="function">
    <text evidence="12">Catalyzes the phosphorylation of ribose at O-5 in a reaction requiring ATP and magnesium. The resulting D-ribose-5-phosphate can then be used either for sythesis of nucleotides, histidine, and tryptophan, or as a component of the pentose phosphate pathway.</text>
</comment>
<comment type="similarity">
    <text evidence="12">Belongs to the carbohydrate kinase PfkB family. Ribokinase subfamily.</text>
</comment>
<comment type="activity regulation">
    <text evidence="12">Activated by a monovalent cation that binds near, but not in, the active site. The most likely occupant of the site in vivo is potassium. Ion binding induces a conformational change that may alter substrate affinity.</text>
</comment>
<dbReference type="PANTHER" id="PTHR10584">
    <property type="entry name" value="SUGAR KINASE"/>
    <property type="match status" value="1"/>
</dbReference>
<evidence type="ECO:0000313" key="15">
    <source>
        <dbReference type="Proteomes" id="UP000646152"/>
    </source>
</evidence>
<evidence type="ECO:0000256" key="5">
    <source>
        <dbReference type="ARBA" id="ARBA00022723"/>
    </source>
</evidence>
<feature type="binding site" evidence="12">
    <location>
        <position position="281"/>
    </location>
    <ligand>
        <name>K(+)</name>
        <dbReference type="ChEBI" id="CHEBI:29103"/>
    </ligand>
</feature>
<dbReference type="PROSITE" id="PS00584">
    <property type="entry name" value="PFKB_KINASES_2"/>
    <property type="match status" value="1"/>
</dbReference>
<feature type="binding site" evidence="12">
    <location>
        <position position="290"/>
    </location>
    <ligand>
        <name>K(+)</name>
        <dbReference type="ChEBI" id="CHEBI:29103"/>
    </ligand>
</feature>
<dbReference type="InterPro" id="IPR002139">
    <property type="entry name" value="Ribo/fructo_kinase"/>
</dbReference>
<feature type="binding site" evidence="12">
    <location>
        <position position="245"/>
    </location>
    <ligand>
        <name>K(+)</name>
        <dbReference type="ChEBI" id="CHEBI:29103"/>
    </ligand>
</feature>
<keyword evidence="10 12" id="KW-0630">Potassium</keyword>
<dbReference type="Pfam" id="PF00294">
    <property type="entry name" value="PfkB"/>
    <property type="match status" value="1"/>
</dbReference>
<reference evidence="15" key="1">
    <citation type="journal article" date="2019" name="Int. J. Syst. Evol. Microbiol.">
        <title>The Global Catalogue of Microorganisms (GCM) 10K type strain sequencing project: providing services to taxonomists for standard genome sequencing and annotation.</title>
        <authorList>
            <consortium name="The Broad Institute Genomics Platform"/>
            <consortium name="The Broad Institute Genome Sequencing Center for Infectious Disease"/>
            <person name="Wu L."/>
            <person name="Ma J."/>
        </authorList>
    </citation>
    <scope>NUCLEOTIDE SEQUENCE [LARGE SCALE GENOMIC DNA]</scope>
    <source>
        <strain evidence="15">CGMCC 1.15923</strain>
    </source>
</reference>
<dbReference type="NCBIfam" id="NF008353">
    <property type="entry name" value="PRK11142.1"/>
    <property type="match status" value="1"/>
</dbReference>
<feature type="binding site" evidence="12">
    <location>
        <position position="286"/>
    </location>
    <ligand>
        <name>K(+)</name>
        <dbReference type="ChEBI" id="CHEBI:29103"/>
    </ligand>
</feature>
<feature type="active site" description="Proton acceptor" evidence="12">
    <location>
        <position position="251"/>
    </location>
</feature>
<dbReference type="InterPro" id="IPR011877">
    <property type="entry name" value="Ribokinase"/>
</dbReference>
<dbReference type="InterPro" id="IPR029056">
    <property type="entry name" value="Ribokinase-like"/>
</dbReference>
<feature type="binding site" evidence="12">
    <location>
        <begin position="250"/>
        <end position="251"/>
    </location>
    <ligand>
        <name>ATP</name>
        <dbReference type="ChEBI" id="CHEBI:30616"/>
    </ligand>
</feature>
<evidence type="ECO:0000256" key="2">
    <source>
        <dbReference type="ARBA" id="ARBA00012035"/>
    </source>
</evidence>
<name>A0ABQ1IRA3_9GAMM</name>
<feature type="domain" description="Carbohydrate kinase PfkB" evidence="13">
    <location>
        <begin position="3"/>
        <end position="292"/>
    </location>
</feature>
<accession>A0ABQ1IRA3</accession>
<keyword evidence="7 12" id="KW-0418">Kinase</keyword>
<dbReference type="EC" id="2.7.1.15" evidence="2 12"/>
<dbReference type="Proteomes" id="UP000646152">
    <property type="component" value="Unassembled WGS sequence"/>
</dbReference>
<comment type="catalytic activity">
    <reaction evidence="12">
        <text>D-ribose + ATP = D-ribose 5-phosphate + ADP + H(+)</text>
        <dbReference type="Rhea" id="RHEA:13697"/>
        <dbReference type="ChEBI" id="CHEBI:15378"/>
        <dbReference type="ChEBI" id="CHEBI:30616"/>
        <dbReference type="ChEBI" id="CHEBI:47013"/>
        <dbReference type="ChEBI" id="CHEBI:78346"/>
        <dbReference type="ChEBI" id="CHEBI:456216"/>
        <dbReference type="EC" id="2.7.1.15"/>
    </reaction>
</comment>
<organism evidence="14 15">
    <name type="scientific">Oceanisphaera marina</name>
    <dbReference type="NCBI Taxonomy" id="2017550"/>
    <lineage>
        <taxon>Bacteria</taxon>
        <taxon>Pseudomonadati</taxon>
        <taxon>Pseudomonadota</taxon>
        <taxon>Gammaproteobacteria</taxon>
        <taxon>Aeromonadales</taxon>
        <taxon>Aeromonadaceae</taxon>
        <taxon>Oceanisphaera</taxon>
    </lineage>
</organism>
<keyword evidence="15" id="KW-1185">Reference proteome</keyword>
<feature type="binding site" evidence="12">
    <location>
        <position position="182"/>
    </location>
    <ligand>
        <name>ATP</name>
        <dbReference type="ChEBI" id="CHEBI:30616"/>
    </ligand>
</feature>
<comment type="subunit">
    <text evidence="12">Homodimer.</text>
</comment>
<keyword evidence="11 12" id="KW-0119">Carbohydrate metabolism</keyword>
<keyword evidence="5 12" id="KW-0479">Metal-binding</keyword>
<evidence type="ECO:0000256" key="4">
    <source>
        <dbReference type="ARBA" id="ARBA00022679"/>
    </source>
</evidence>
<dbReference type="NCBIfam" id="TIGR02152">
    <property type="entry name" value="D_ribokin_bact"/>
    <property type="match status" value="1"/>
</dbReference>